<name>A0A836CD31_9STRA</name>
<feature type="region of interest" description="Disordered" evidence="1">
    <location>
        <begin position="125"/>
        <end position="198"/>
    </location>
</feature>
<feature type="compositionally biased region" description="Low complexity" evidence="1">
    <location>
        <begin position="64"/>
        <end position="73"/>
    </location>
</feature>
<feature type="compositionally biased region" description="Basic and acidic residues" evidence="1">
    <location>
        <begin position="379"/>
        <end position="398"/>
    </location>
</feature>
<dbReference type="PANTHER" id="PTHR36489:SF2">
    <property type="entry name" value="APPLE DOMAIN-CONTAINING PROTEIN"/>
    <property type="match status" value="1"/>
</dbReference>
<feature type="compositionally biased region" description="Low complexity" evidence="1">
    <location>
        <begin position="558"/>
        <end position="591"/>
    </location>
</feature>
<gene>
    <name evidence="2" type="ORF">JKP88DRAFT_261128</name>
</gene>
<evidence type="ECO:0000256" key="1">
    <source>
        <dbReference type="SAM" id="MobiDB-lite"/>
    </source>
</evidence>
<dbReference type="Proteomes" id="UP000664859">
    <property type="component" value="Unassembled WGS sequence"/>
</dbReference>
<feature type="compositionally biased region" description="Low complexity" evidence="1">
    <location>
        <begin position="613"/>
        <end position="637"/>
    </location>
</feature>
<feature type="region of interest" description="Disordered" evidence="1">
    <location>
        <begin position="552"/>
        <end position="661"/>
    </location>
</feature>
<dbReference type="EMBL" id="JAFCMP010000334">
    <property type="protein sequence ID" value="KAG5181239.1"/>
    <property type="molecule type" value="Genomic_DNA"/>
</dbReference>
<comment type="caution">
    <text evidence="2">The sequence shown here is derived from an EMBL/GenBank/DDBJ whole genome shotgun (WGS) entry which is preliminary data.</text>
</comment>
<feature type="compositionally biased region" description="Polar residues" evidence="1">
    <location>
        <begin position="179"/>
        <end position="194"/>
    </location>
</feature>
<evidence type="ECO:0000313" key="2">
    <source>
        <dbReference type="EMBL" id="KAG5181239.1"/>
    </source>
</evidence>
<feature type="compositionally biased region" description="Low complexity" evidence="1">
    <location>
        <begin position="340"/>
        <end position="355"/>
    </location>
</feature>
<dbReference type="PANTHER" id="PTHR36489">
    <property type="entry name" value="PROTEIN-COUPLED RECEPTOR GPR1, PUTATIVE-RELATED"/>
    <property type="match status" value="1"/>
</dbReference>
<feature type="region of interest" description="Disordered" evidence="1">
    <location>
        <begin position="1"/>
        <end position="105"/>
    </location>
</feature>
<protein>
    <submittedName>
        <fullName evidence="2">Uncharacterized protein</fullName>
    </submittedName>
</protein>
<proteinExistence type="predicted"/>
<keyword evidence="3" id="KW-1185">Reference proteome</keyword>
<evidence type="ECO:0000313" key="3">
    <source>
        <dbReference type="Proteomes" id="UP000664859"/>
    </source>
</evidence>
<feature type="compositionally biased region" description="Basic and acidic residues" evidence="1">
    <location>
        <begin position="162"/>
        <end position="177"/>
    </location>
</feature>
<feature type="region of interest" description="Disordered" evidence="1">
    <location>
        <begin position="340"/>
        <end position="457"/>
    </location>
</feature>
<dbReference type="PROSITE" id="PS51257">
    <property type="entry name" value="PROKAR_LIPOPROTEIN"/>
    <property type="match status" value="1"/>
</dbReference>
<feature type="compositionally biased region" description="Polar residues" evidence="1">
    <location>
        <begin position="363"/>
        <end position="378"/>
    </location>
</feature>
<accession>A0A836CD31</accession>
<organism evidence="2 3">
    <name type="scientific">Tribonema minus</name>
    <dbReference type="NCBI Taxonomy" id="303371"/>
    <lineage>
        <taxon>Eukaryota</taxon>
        <taxon>Sar</taxon>
        <taxon>Stramenopiles</taxon>
        <taxon>Ochrophyta</taxon>
        <taxon>PX clade</taxon>
        <taxon>Xanthophyceae</taxon>
        <taxon>Tribonematales</taxon>
        <taxon>Tribonemataceae</taxon>
        <taxon>Tribonema</taxon>
    </lineage>
</organism>
<feature type="compositionally biased region" description="Low complexity" evidence="1">
    <location>
        <begin position="8"/>
        <end position="20"/>
    </location>
</feature>
<reference evidence="2" key="1">
    <citation type="submission" date="2021-02" db="EMBL/GenBank/DDBJ databases">
        <title>First Annotated Genome of the Yellow-green Alga Tribonema minus.</title>
        <authorList>
            <person name="Mahan K.M."/>
        </authorList>
    </citation>
    <scope>NUCLEOTIDE SEQUENCE</scope>
    <source>
        <strain evidence="2">UTEX B ZZ1240</strain>
    </source>
</reference>
<sequence>MRPGRKTSNSISSGSSSCGSRLRVELACAEAATGRQRGRRNFNSHGDTNCKTDIETAGQPHGSADIAAAHATANDCQADEASHKAADDSVSDNAAPDGETNFKTDFNTISASDAAAITGAYSATDTQADAESHGKALGEPNSGADGSAQWGSNSDSDSDADVESHGEANCAAHREPNGKANSQAHSQAYSQAYSQAHGESHARADLNCNTNFNTNTGAQCAANCSTNSQPHGIADVNSHLSANDREADAKGTRRNLACCECHLKHRAQLVRPPSLPQQREAKLRPCGHKMPENQHALRGLLHVPRENGRTAHLRSPFLRACTAADRAALGRADAAAIAAAHRSPHRSANSSAHRSANFRPHRSANSSPHRSPNSTDTGADTRAHPCNGEPDRNAEHCHGQPHGSTHSGPNVRDSAADGADNGADERSEPAAGGGDGRAHGRAVGRADGGADCGAQRSANFKGRCSSLMAAPQRTAMKATFTVVPLRGTLKHASAIVIGSSSYTMRTPSAHSLQQLTPPAPASHVLSLCVPANSTMKFTHMAPLVGILTRLARRRSQPTRKPTTAKPTALPTQLPTTSTPTSTPTLQPTSSPTQPPTSNPTSEPTQPPTPFPTQQPTSSPTQLPTSTPTLQPTATPTQMPTPAPTAKPTTARPTPKPTPMPTAWPTYAPVPAPPDPYCSRGFVSADNTVCCQAGCTRCSDTDCALLPPGVNNCCPATIAGNGRSCSLTDAPCNVQVPLPPPPATSDPYCVDGILDPKGTGAFCCARGCTLCGKSTCANDFYGAANCCGPNIVVANQSCNSHVAPCVVSLITNPPPVTAADKRRPVTIGVLPAPPLSLSQREAAYNMTFDSVLMYMKVGSVDYSQVVSYLNRGKHVDLVLEFQSTANLTAIMNGVYDSKLRSVGLANVADNKREINVRIMHEFNEMRVIMDGRLQVPNTGFIRRTRDGFVCTNVCDPDGKTEMRVNVHGRMARKHFGVGEARWRLPARLLSAAYLLLRLLTLTLTQGFHPCTLCGGACIYIDDENDDDDDMQ</sequence>
<dbReference type="AlphaFoldDB" id="A0A836CD31"/>